<dbReference type="Gene3D" id="3.40.50.720">
    <property type="entry name" value="NAD(P)-binding Rossmann-like Domain"/>
    <property type="match status" value="1"/>
</dbReference>
<name>A0ABT3G727_9BACT</name>
<dbReference type="PANTHER" id="PTHR43162">
    <property type="match status" value="1"/>
</dbReference>
<sequence>MHIILGGTGHIGSALAGLLSVRGEEVTIITRSADKARRWREKGVQASVADVHDTASLRSIFRRGRKLFLLNPPADPATDTDVEEQRSLDAIMEALEESGLEKVVAESTYGAQACEHCGDLGILHSMELRLAAKGIPFSILRGAYYMSNWDAALEMARDGGVVQSFYPADFALPMVAPRDIAKVAALRMTAPVGEQGTWHVEGPEPYTAGDVAAAFAHALDREVRVEVVPREQWQSTFRRAGFSQPAAESYAKMTALTLDQHYTVPGEPVRGQTTLKQYISDLVWKGQGS</sequence>
<feature type="domain" description="NmrA-like" evidence="1">
    <location>
        <begin position="4"/>
        <end position="263"/>
    </location>
</feature>
<dbReference type="SUPFAM" id="SSF51735">
    <property type="entry name" value="NAD(P)-binding Rossmann-fold domains"/>
    <property type="match status" value="1"/>
</dbReference>
<dbReference type="RefSeq" id="WP_264515208.1">
    <property type="nucleotide sequence ID" value="NZ_JAPDDR010000010.1"/>
</dbReference>
<organism evidence="2 3">
    <name type="scientific">Luteolibacter rhizosphaerae</name>
    <dbReference type="NCBI Taxonomy" id="2989719"/>
    <lineage>
        <taxon>Bacteria</taxon>
        <taxon>Pseudomonadati</taxon>
        <taxon>Verrucomicrobiota</taxon>
        <taxon>Verrucomicrobiia</taxon>
        <taxon>Verrucomicrobiales</taxon>
        <taxon>Verrucomicrobiaceae</taxon>
        <taxon>Luteolibacter</taxon>
    </lineage>
</organism>
<evidence type="ECO:0000313" key="3">
    <source>
        <dbReference type="Proteomes" id="UP001165653"/>
    </source>
</evidence>
<dbReference type="InterPro" id="IPR051604">
    <property type="entry name" value="Ergot_Alk_Oxidoreductase"/>
</dbReference>
<dbReference type="PANTHER" id="PTHR43162:SF1">
    <property type="entry name" value="PRESTALK A DIFFERENTIATION PROTEIN A"/>
    <property type="match status" value="1"/>
</dbReference>
<evidence type="ECO:0000313" key="2">
    <source>
        <dbReference type="EMBL" id="MCW1915653.1"/>
    </source>
</evidence>
<dbReference type="EMBL" id="JAPDDR010000010">
    <property type="protein sequence ID" value="MCW1915653.1"/>
    <property type="molecule type" value="Genomic_DNA"/>
</dbReference>
<dbReference type="InterPro" id="IPR008030">
    <property type="entry name" value="NmrA-like"/>
</dbReference>
<protein>
    <submittedName>
        <fullName evidence="2">NAD(P)H-binding protein</fullName>
    </submittedName>
</protein>
<dbReference type="Proteomes" id="UP001165653">
    <property type="component" value="Unassembled WGS sequence"/>
</dbReference>
<dbReference type="Pfam" id="PF05368">
    <property type="entry name" value="NmrA"/>
    <property type="match status" value="1"/>
</dbReference>
<evidence type="ECO:0000259" key="1">
    <source>
        <dbReference type="Pfam" id="PF05368"/>
    </source>
</evidence>
<keyword evidence="3" id="KW-1185">Reference proteome</keyword>
<dbReference type="InterPro" id="IPR036291">
    <property type="entry name" value="NAD(P)-bd_dom_sf"/>
</dbReference>
<accession>A0ABT3G727</accession>
<reference evidence="2" key="1">
    <citation type="submission" date="2022-10" db="EMBL/GenBank/DDBJ databases">
        <title>Luteolibacter sp. GHJ8, whole genome shotgun sequencing project.</title>
        <authorList>
            <person name="Zhao G."/>
            <person name="Shen L."/>
        </authorList>
    </citation>
    <scope>NUCLEOTIDE SEQUENCE</scope>
    <source>
        <strain evidence="2">GHJ8</strain>
    </source>
</reference>
<gene>
    <name evidence="2" type="ORF">OJ996_18855</name>
</gene>
<proteinExistence type="predicted"/>
<comment type="caution">
    <text evidence="2">The sequence shown here is derived from an EMBL/GenBank/DDBJ whole genome shotgun (WGS) entry which is preliminary data.</text>
</comment>
<dbReference type="Gene3D" id="3.90.25.10">
    <property type="entry name" value="UDP-galactose 4-epimerase, domain 1"/>
    <property type="match status" value="1"/>
</dbReference>